<protein>
    <submittedName>
        <fullName evidence="2">Uncharacterized protein</fullName>
    </submittedName>
</protein>
<evidence type="ECO:0000313" key="3">
    <source>
        <dbReference type="Proteomes" id="UP000193240"/>
    </source>
</evidence>
<evidence type="ECO:0000256" key="1">
    <source>
        <dbReference type="SAM" id="MobiDB-lite"/>
    </source>
</evidence>
<feature type="region of interest" description="Disordered" evidence="1">
    <location>
        <begin position="127"/>
        <end position="149"/>
    </location>
</feature>
<dbReference type="InParanoid" id="A0A1Y2MD22"/>
<dbReference type="EMBL" id="KZ107838">
    <property type="protein sequence ID" value="OSS53902.1"/>
    <property type="molecule type" value="Genomic_DNA"/>
</dbReference>
<sequence length="149" mass="17579">MDSMDGANLPPACARRLCKGDELKALERDPYVLAYRYTEYMEQHPMRHQLEDCQFVNRYYENLLANQPEPDLEATDDRSRAIRYAKEHYECYYEIRDVAHIIRWLDEADDRPFAVDMTSLLNRVWNPSRVSSRESSQESSQESHGSRSP</sequence>
<organism evidence="2 3">
    <name type="scientific">Epicoccum nigrum</name>
    <name type="common">Soil fungus</name>
    <name type="synonym">Epicoccum purpurascens</name>
    <dbReference type="NCBI Taxonomy" id="105696"/>
    <lineage>
        <taxon>Eukaryota</taxon>
        <taxon>Fungi</taxon>
        <taxon>Dikarya</taxon>
        <taxon>Ascomycota</taxon>
        <taxon>Pezizomycotina</taxon>
        <taxon>Dothideomycetes</taxon>
        <taxon>Pleosporomycetidae</taxon>
        <taxon>Pleosporales</taxon>
        <taxon>Pleosporineae</taxon>
        <taxon>Didymellaceae</taxon>
        <taxon>Epicoccum</taxon>
    </lineage>
</organism>
<feature type="compositionally biased region" description="Low complexity" evidence="1">
    <location>
        <begin position="137"/>
        <end position="149"/>
    </location>
</feature>
<reference evidence="2 3" key="1">
    <citation type="journal article" date="2017" name="Genome Announc.">
        <title>Genome sequence of the saprophytic ascomycete Epicoccum nigrum ICMP 19927 strain isolated from New Zealand.</title>
        <authorList>
            <person name="Fokin M."/>
            <person name="Fleetwood D."/>
            <person name="Weir B.S."/>
            <person name="Villas-Boas S.G."/>
        </authorList>
    </citation>
    <scope>NUCLEOTIDE SEQUENCE [LARGE SCALE GENOMIC DNA]</scope>
    <source>
        <strain evidence="2 3">ICMP 19927</strain>
    </source>
</reference>
<evidence type="ECO:0000313" key="2">
    <source>
        <dbReference type="EMBL" id="OSS53902.1"/>
    </source>
</evidence>
<dbReference type="AlphaFoldDB" id="A0A1Y2MD22"/>
<proteinExistence type="predicted"/>
<gene>
    <name evidence="2" type="ORF">B5807_00223</name>
</gene>
<dbReference type="Proteomes" id="UP000193240">
    <property type="component" value="Unassembled WGS sequence"/>
</dbReference>
<keyword evidence="3" id="KW-1185">Reference proteome</keyword>
<accession>A0A1Y2MD22</accession>
<name>A0A1Y2MD22_EPING</name>